<dbReference type="Proteomes" id="UP001530377">
    <property type="component" value="Unassembled WGS sequence"/>
</dbReference>
<keyword evidence="4" id="KW-1185">Reference proteome</keyword>
<reference evidence="3 4" key="1">
    <citation type="submission" date="2024-10" db="EMBL/GenBank/DDBJ databases">
        <title>Updated reference genomes for cyclostephanoid diatoms.</title>
        <authorList>
            <person name="Roberts W.R."/>
            <person name="Alverson A.J."/>
        </authorList>
    </citation>
    <scope>NUCLEOTIDE SEQUENCE [LARGE SCALE GENOMIC DNA]</scope>
    <source>
        <strain evidence="3 4">AJA228-03</strain>
    </source>
</reference>
<evidence type="ECO:0000313" key="3">
    <source>
        <dbReference type="EMBL" id="KAL3827285.1"/>
    </source>
</evidence>
<keyword evidence="2" id="KW-0812">Transmembrane</keyword>
<comment type="caution">
    <text evidence="3">The sequence shown here is derived from an EMBL/GenBank/DDBJ whole genome shotgun (WGS) entry which is preliminary data.</text>
</comment>
<name>A0ABD3SRP7_9STRA</name>
<feature type="compositionally biased region" description="Polar residues" evidence="1">
    <location>
        <begin position="242"/>
        <end position="251"/>
    </location>
</feature>
<feature type="region of interest" description="Disordered" evidence="1">
    <location>
        <begin position="227"/>
        <end position="275"/>
    </location>
</feature>
<organism evidence="3 4">
    <name type="scientific">Cyclostephanos tholiformis</name>
    <dbReference type="NCBI Taxonomy" id="382380"/>
    <lineage>
        <taxon>Eukaryota</taxon>
        <taxon>Sar</taxon>
        <taxon>Stramenopiles</taxon>
        <taxon>Ochrophyta</taxon>
        <taxon>Bacillariophyta</taxon>
        <taxon>Coscinodiscophyceae</taxon>
        <taxon>Thalassiosirophycidae</taxon>
        <taxon>Stephanodiscales</taxon>
        <taxon>Stephanodiscaceae</taxon>
        <taxon>Cyclostephanos</taxon>
    </lineage>
</organism>
<feature type="transmembrane region" description="Helical" evidence="2">
    <location>
        <begin position="200"/>
        <end position="222"/>
    </location>
</feature>
<dbReference type="EMBL" id="JALLPB020000005">
    <property type="protein sequence ID" value="KAL3827285.1"/>
    <property type="molecule type" value="Genomic_DNA"/>
</dbReference>
<keyword evidence="2" id="KW-0472">Membrane</keyword>
<accession>A0ABD3SRP7</accession>
<evidence type="ECO:0000256" key="1">
    <source>
        <dbReference type="SAM" id="MobiDB-lite"/>
    </source>
</evidence>
<gene>
    <name evidence="3" type="ORF">ACHAXA_005031</name>
</gene>
<dbReference type="AlphaFoldDB" id="A0ABD3SRP7"/>
<feature type="compositionally biased region" description="Polar residues" evidence="1">
    <location>
        <begin position="258"/>
        <end position="270"/>
    </location>
</feature>
<evidence type="ECO:0000313" key="4">
    <source>
        <dbReference type="Proteomes" id="UP001530377"/>
    </source>
</evidence>
<keyword evidence="2" id="KW-1133">Transmembrane helix</keyword>
<evidence type="ECO:0000256" key="2">
    <source>
        <dbReference type="SAM" id="Phobius"/>
    </source>
</evidence>
<proteinExistence type="predicted"/>
<protein>
    <submittedName>
        <fullName evidence="3">Uncharacterized protein</fullName>
    </submittedName>
</protein>
<sequence>MMNINNYNEDTENPAAVESGSLELEGESSLSPFLLHRDGWEIAGADEDESVPFTPETILERKPRSDGSIAIKAITTTPRLNGYRDVKVEHFVVPSSNAASVRYYTLAAEPTFPILDYLTRVEYHVLSPGSELMDPLRQSTSHRIVDIDDDDDMFSTDFSQSSSVCGADVTSVFRGQVNFEDGAFASSYSRNKIHSQRRRIIAIVTMLISLVLIIGVACTVSSRSHRNVTSSEEQHEPPDGDNISNVTSSDASMPANVPNVTKNRNDNPTNPGVHPYEVVMLK</sequence>